<dbReference type="InterPro" id="IPR024078">
    <property type="entry name" value="LmbE-like_dom_sf"/>
</dbReference>
<accession>A0A9D1YUN4</accession>
<evidence type="ECO:0000256" key="1">
    <source>
        <dbReference type="ARBA" id="ARBA00022833"/>
    </source>
</evidence>
<dbReference type="PANTHER" id="PTHR12993:SF11">
    <property type="entry name" value="N-ACETYLGLUCOSAMINYL-PHOSPHATIDYLINOSITOL DE-N-ACETYLASE"/>
    <property type="match status" value="1"/>
</dbReference>
<comment type="caution">
    <text evidence="2">The sequence shown here is derived from an EMBL/GenBank/DDBJ whole genome shotgun (WGS) entry which is preliminary data.</text>
</comment>
<dbReference type="Gene3D" id="3.40.50.10320">
    <property type="entry name" value="LmbE-like"/>
    <property type="match status" value="1"/>
</dbReference>
<dbReference type="Pfam" id="PF02585">
    <property type="entry name" value="PIG-L"/>
    <property type="match status" value="1"/>
</dbReference>
<dbReference type="InterPro" id="IPR017811">
    <property type="entry name" value="Mca"/>
</dbReference>
<reference evidence="2" key="1">
    <citation type="journal article" date="2021" name="PeerJ">
        <title>Extensive microbial diversity within the chicken gut microbiome revealed by metagenomics and culture.</title>
        <authorList>
            <person name="Gilroy R."/>
            <person name="Ravi A."/>
            <person name="Getino M."/>
            <person name="Pursley I."/>
            <person name="Horton D.L."/>
            <person name="Alikhan N.F."/>
            <person name="Baker D."/>
            <person name="Gharbi K."/>
            <person name="Hall N."/>
            <person name="Watson M."/>
            <person name="Adriaenssens E.M."/>
            <person name="Foster-Nyarko E."/>
            <person name="Jarju S."/>
            <person name="Secka A."/>
            <person name="Antonio M."/>
            <person name="Oren A."/>
            <person name="Chaudhuri R.R."/>
            <person name="La Ragione R."/>
            <person name="Hildebrand F."/>
            <person name="Pallen M.J."/>
        </authorList>
    </citation>
    <scope>NUCLEOTIDE SEQUENCE</scope>
    <source>
        <strain evidence="2">ChiGjej1B1-98</strain>
    </source>
</reference>
<dbReference type="NCBIfam" id="TIGR03446">
    <property type="entry name" value="mycothiol_Mca"/>
    <property type="match status" value="1"/>
</dbReference>
<gene>
    <name evidence="2" type="primary">mca</name>
    <name evidence="2" type="ORF">H9830_07005</name>
</gene>
<dbReference type="AlphaFoldDB" id="A0A9D1YUN4"/>
<keyword evidence="1" id="KW-0862">Zinc</keyword>
<dbReference type="EMBL" id="DXDC01000204">
    <property type="protein sequence ID" value="HIY66008.1"/>
    <property type="molecule type" value="Genomic_DNA"/>
</dbReference>
<reference evidence="2" key="2">
    <citation type="submission" date="2021-04" db="EMBL/GenBank/DDBJ databases">
        <authorList>
            <person name="Gilroy R."/>
        </authorList>
    </citation>
    <scope>NUCLEOTIDE SEQUENCE</scope>
    <source>
        <strain evidence="2">ChiGjej1B1-98</strain>
    </source>
</reference>
<dbReference type="PANTHER" id="PTHR12993">
    <property type="entry name" value="N-ACETYLGLUCOSAMINYL-PHOSPHATIDYLINOSITOL DE-N-ACETYLASE-RELATED"/>
    <property type="match status" value="1"/>
</dbReference>
<sequence length="283" mass="31999">MLAVHAHPDDEASKGAGTLARYAAEGHRVTVVTCTGGEAGDVLNERIAEFPAVHRDLTGYRRSEMAESQRALGIDHIWLGYRDSGLPPEDEPLVPMSFATIPIEVSMLPLVRIIRRLRPHVLVTYDENGGYPHPDHIRTHEISMRAAEVAGSQEHPELGAPWRIQKIYYDRAMNASRLSALLDDYEQHDPESNRLALMREWERSRSGRDVNITTSVDVSDHLQARDDALRAHACQIPDDAWFFFWPHDVLRRAWPTDDYELVSSLVETGEKETSLFAGIEDDE</sequence>
<dbReference type="GO" id="GO:0010126">
    <property type="term" value="P:mycothiol metabolic process"/>
    <property type="evidence" value="ECO:0007669"/>
    <property type="project" value="InterPro"/>
</dbReference>
<dbReference type="Proteomes" id="UP000824005">
    <property type="component" value="Unassembled WGS sequence"/>
</dbReference>
<dbReference type="SUPFAM" id="SSF102588">
    <property type="entry name" value="LmbE-like"/>
    <property type="match status" value="1"/>
</dbReference>
<evidence type="ECO:0000313" key="2">
    <source>
        <dbReference type="EMBL" id="HIY66008.1"/>
    </source>
</evidence>
<protein>
    <submittedName>
        <fullName evidence="2">Mycothiol conjugate amidase Mca</fullName>
    </submittedName>
</protein>
<dbReference type="GO" id="GO:0016811">
    <property type="term" value="F:hydrolase activity, acting on carbon-nitrogen (but not peptide) bonds, in linear amides"/>
    <property type="evidence" value="ECO:0007669"/>
    <property type="project" value="TreeGrafter"/>
</dbReference>
<evidence type="ECO:0000313" key="3">
    <source>
        <dbReference type="Proteomes" id="UP000824005"/>
    </source>
</evidence>
<dbReference type="InterPro" id="IPR003737">
    <property type="entry name" value="GlcNAc_PI_deacetylase-related"/>
</dbReference>
<name>A0A9D1YUN4_9MICO</name>
<proteinExistence type="predicted"/>
<organism evidence="2 3">
    <name type="scientific">Candidatus Agrococcus pullicola</name>
    <dbReference type="NCBI Taxonomy" id="2838429"/>
    <lineage>
        <taxon>Bacteria</taxon>
        <taxon>Bacillati</taxon>
        <taxon>Actinomycetota</taxon>
        <taxon>Actinomycetes</taxon>
        <taxon>Micrococcales</taxon>
        <taxon>Microbacteriaceae</taxon>
        <taxon>Agrococcus</taxon>
    </lineage>
</organism>